<dbReference type="EMBL" id="BJXB01000039">
    <property type="protein sequence ID" value="GEM49646.1"/>
    <property type="molecule type" value="Genomic_DNA"/>
</dbReference>
<protein>
    <submittedName>
        <fullName evidence="1">Uncharacterized protein</fullName>
    </submittedName>
</protein>
<keyword evidence="2" id="KW-1185">Reference proteome</keyword>
<accession>A0A511NAS3</accession>
<comment type="caution">
    <text evidence="1">The sequence shown here is derived from an EMBL/GenBank/DDBJ whole genome shotgun (WGS) entry which is preliminary data.</text>
</comment>
<dbReference type="AlphaFoldDB" id="A0A511NAS3"/>
<proteinExistence type="predicted"/>
<dbReference type="Proteomes" id="UP000321306">
    <property type="component" value="Unassembled WGS sequence"/>
</dbReference>
<organism evidence="1 2">
    <name type="scientific">Deinococcus cellulosilyticus (strain DSM 18568 / NBRC 106333 / KACC 11606 / 5516J-15)</name>
    <dbReference type="NCBI Taxonomy" id="1223518"/>
    <lineage>
        <taxon>Bacteria</taxon>
        <taxon>Thermotogati</taxon>
        <taxon>Deinococcota</taxon>
        <taxon>Deinococci</taxon>
        <taxon>Deinococcales</taxon>
        <taxon>Deinococcaceae</taxon>
        <taxon>Deinococcus</taxon>
    </lineage>
</organism>
<sequence>MLFFSTLAHAAQTQSIKTQQGGNLKVTLQECYRQNEFFVVCNFNLQNADRDHKTVLLGLEDAKAKDGQQALQAAAVAVGGGNYNTSPYDNLNVMLPGGVTQMVQVKFQPGDAATELTQVSLFNAVFPVTPLTSEPFTYPVVNPRGERLNSLTEGNRETAVVSCYRLPSKEVHCLVLNRNLGLNPLEVSSYRATQHAITPDGFAVVPFNVAVGSLSRDFGDYNSRNVPGKAYLASYLMFNLPEDVTYLPVLQAAGIPFRNIPIDGAESERLLALQPGQPLLDTRNDNYRAVISACSWDTAETEWVKCKATFKSANRQKHQLLATGAFAITDDGLTAEFSFDEPYQTHEVPADGTLDVNVWLKPASKDIKAIAYLEFDGLVFRNVPVK</sequence>
<evidence type="ECO:0000313" key="2">
    <source>
        <dbReference type="Proteomes" id="UP000321306"/>
    </source>
</evidence>
<gene>
    <name evidence="1" type="ORF">DC3_52810</name>
</gene>
<evidence type="ECO:0000313" key="1">
    <source>
        <dbReference type="EMBL" id="GEM49646.1"/>
    </source>
</evidence>
<reference evidence="1 2" key="1">
    <citation type="submission" date="2019-07" db="EMBL/GenBank/DDBJ databases">
        <title>Whole genome shotgun sequence of Deinococcus cellulosilyticus NBRC 106333.</title>
        <authorList>
            <person name="Hosoyama A."/>
            <person name="Uohara A."/>
            <person name="Ohji S."/>
            <person name="Ichikawa N."/>
        </authorList>
    </citation>
    <scope>NUCLEOTIDE SEQUENCE [LARGE SCALE GENOMIC DNA]</scope>
    <source>
        <strain evidence="1 2">NBRC 106333</strain>
    </source>
</reference>
<name>A0A511NAS3_DEIC1</name>